<keyword evidence="1" id="KW-0812">Transmembrane</keyword>
<dbReference type="AlphaFoldDB" id="A0A1D1YCD1"/>
<name>A0A1D1YCD1_9ARAE</name>
<dbReference type="InterPro" id="IPR045283">
    <property type="entry name" value="AT3G44326-like"/>
</dbReference>
<evidence type="ECO:0000256" key="1">
    <source>
        <dbReference type="SAM" id="Phobius"/>
    </source>
</evidence>
<sequence length="314" mass="33710">MAAADGSSAAAAASTIEDLHPDVLTGVLRLLGGPDLAAASCATSHLRALATQPHLWEALCLSAWPSLRLLPSSPASYRSLFSDAHTFPHPAAGARTAAGAPKPPPLLISAVDLLHGGKPVFSSVVETDAQGPWFLCSPFRVDALGREDHPPSPAPVISTGDLYLSWVLIDPANHRAVNLSSRRPVSLERLWYVGEIQARFAVVLDGGRAAATVLVTWEEETRQLREVTLVVEDVDGTCLNGKESLAILHGALKGERKGGEGKGEADARRRYTEYVARKRERKERALTQEGWLDMCCIALGISLFLAFLVFVALR</sequence>
<dbReference type="PANTHER" id="PTHR33736:SF13">
    <property type="entry name" value="OS11G0155100 PROTEIN"/>
    <property type="match status" value="1"/>
</dbReference>
<evidence type="ECO:0000313" key="2">
    <source>
        <dbReference type="EMBL" id="JAT52264.1"/>
    </source>
</evidence>
<dbReference type="InterPro" id="IPR036047">
    <property type="entry name" value="F-box-like_dom_sf"/>
</dbReference>
<accession>A0A1D1YCD1</accession>
<protein>
    <submittedName>
        <fullName evidence="2">Putative F-box protein At1g60180</fullName>
    </submittedName>
</protein>
<gene>
    <name evidence="2" type="primary">At2g36090</name>
    <name evidence="2" type="ORF">g.30730</name>
</gene>
<proteinExistence type="predicted"/>
<organism evidence="2">
    <name type="scientific">Anthurium amnicola</name>
    <dbReference type="NCBI Taxonomy" id="1678845"/>
    <lineage>
        <taxon>Eukaryota</taxon>
        <taxon>Viridiplantae</taxon>
        <taxon>Streptophyta</taxon>
        <taxon>Embryophyta</taxon>
        <taxon>Tracheophyta</taxon>
        <taxon>Spermatophyta</taxon>
        <taxon>Magnoliopsida</taxon>
        <taxon>Liliopsida</taxon>
        <taxon>Araceae</taxon>
        <taxon>Pothoideae</taxon>
        <taxon>Potheae</taxon>
        <taxon>Anthurium</taxon>
    </lineage>
</organism>
<keyword evidence="1" id="KW-1133">Transmembrane helix</keyword>
<feature type="transmembrane region" description="Helical" evidence="1">
    <location>
        <begin position="291"/>
        <end position="313"/>
    </location>
</feature>
<keyword evidence="1" id="KW-0472">Membrane</keyword>
<reference evidence="2" key="1">
    <citation type="submission" date="2015-07" db="EMBL/GenBank/DDBJ databases">
        <title>Transcriptome Assembly of Anthurium amnicola.</title>
        <authorList>
            <person name="Suzuki J."/>
        </authorList>
    </citation>
    <scope>NUCLEOTIDE SEQUENCE</scope>
</reference>
<dbReference type="EMBL" id="GDJX01015672">
    <property type="protein sequence ID" value="JAT52264.1"/>
    <property type="molecule type" value="Transcribed_RNA"/>
</dbReference>
<dbReference type="PANTHER" id="PTHR33736">
    <property type="entry name" value="F-BOX PROTEIN-RELATED"/>
    <property type="match status" value="1"/>
</dbReference>
<dbReference type="SUPFAM" id="SSF81383">
    <property type="entry name" value="F-box domain"/>
    <property type="match status" value="1"/>
</dbReference>